<dbReference type="HOGENOM" id="CLU_1676094_0_0_10"/>
<dbReference type="Proteomes" id="UP000006051">
    <property type="component" value="Chromosome"/>
</dbReference>
<feature type="chain" id="PRO_5003685466" evidence="1">
    <location>
        <begin position="22"/>
        <end position="171"/>
    </location>
</feature>
<dbReference type="EMBL" id="CP003283">
    <property type="protein sequence ID" value="AFL96918.1"/>
    <property type="molecule type" value="Genomic_DNA"/>
</dbReference>
<dbReference type="RefSeq" id="WP_014790519.1">
    <property type="nucleotide sequence ID" value="NC_018016.1"/>
</dbReference>
<gene>
    <name evidence="2" type="ordered locus">Ornrh_0720</name>
</gene>
<keyword evidence="3" id="KW-1185">Reference proteome</keyword>
<keyword evidence="1" id="KW-0732">Signal</keyword>
<dbReference type="GeneID" id="71569016"/>
<dbReference type="eggNOG" id="COG0810">
    <property type="taxonomic scope" value="Bacteria"/>
</dbReference>
<dbReference type="AlphaFoldDB" id="I3ZYY4"/>
<feature type="signal peptide" evidence="1">
    <location>
        <begin position="1"/>
        <end position="21"/>
    </location>
</feature>
<reference evidence="2 3" key="1">
    <citation type="submission" date="2012-06" db="EMBL/GenBank/DDBJ databases">
        <title>The complete genome of Ornithobacterium rhinotracheale DSM 15997.</title>
        <authorList>
            <consortium name="US DOE Joint Genome Institute (JGI-PGF)"/>
            <person name="Lucas S."/>
            <person name="Copeland A."/>
            <person name="Lapidus A."/>
            <person name="Goodwin L."/>
            <person name="Pitluck S."/>
            <person name="Peters L."/>
            <person name="Mikhailova N."/>
            <person name="Teshima H."/>
            <person name="Kyrpides N."/>
            <person name="Mavromatis K."/>
            <person name="Pagani I."/>
            <person name="Ivanova N."/>
            <person name="Ovchinnikova G."/>
            <person name="Zeytun A."/>
            <person name="Detter J.C."/>
            <person name="Han C."/>
            <person name="Land M."/>
            <person name="Hauser L."/>
            <person name="Markowitz V."/>
            <person name="Cheng J.-F."/>
            <person name="Hugenholtz P."/>
            <person name="Woyke T."/>
            <person name="Wu D."/>
            <person name="Lang E."/>
            <person name="Kopitz M."/>
            <person name="Brambilla E."/>
            <person name="Klenk H.-P."/>
            <person name="Eisen J.A."/>
        </authorList>
    </citation>
    <scope>NUCLEOTIDE SEQUENCE [LARGE SCALE GENOMIC DNA]</scope>
    <source>
        <strain evidence="3">ATCC 51463 / DSM 15997 / CCUG 23171 / LMG 9086</strain>
    </source>
</reference>
<proteinExistence type="predicted"/>
<evidence type="ECO:0000256" key="1">
    <source>
        <dbReference type="SAM" id="SignalP"/>
    </source>
</evidence>
<name>I3ZYY4_ORNRL</name>
<organism evidence="2 3">
    <name type="scientific">Ornithobacterium rhinotracheale (strain ATCC 51463 / DSM 15997 / CCUG 23171 / CIP 104009 / LMG 9086)</name>
    <dbReference type="NCBI Taxonomy" id="867902"/>
    <lineage>
        <taxon>Bacteria</taxon>
        <taxon>Pseudomonadati</taxon>
        <taxon>Bacteroidota</taxon>
        <taxon>Flavobacteriia</taxon>
        <taxon>Flavobacteriales</taxon>
        <taxon>Weeksellaceae</taxon>
        <taxon>Ornithobacterium</taxon>
    </lineage>
</organism>
<evidence type="ECO:0000313" key="3">
    <source>
        <dbReference type="Proteomes" id="UP000006051"/>
    </source>
</evidence>
<evidence type="ECO:0000313" key="2">
    <source>
        <dbReference type="EMBL" id="AFL96918.1"/>
    </source>
</evidence>
<dbReference type="KEGG" id="orh:Ornrh_0720"/>
<accession>I3ZYY4</accession>
<protein>
    <submittedName>
        <fullName evidence="2">Uncharacterized protein</fullName>
    </submittedName>
</protein>
<sequence length="171" mass="19678">MKSKIIFLSIFLAGMFASLQAQESSAKKEEIKKEKKEKSPEKTIKEFPVYPGCKNHENDNEMLLKCFLIKFDDDFSKNLDTRYPENADKNKDFLVVKFGFVVKSDGTIGGATILGGDKEIYDQVLKSVERLSHYLQENNKYIRPAVNELGDVMEAKFVQQVKIRNPFKQKK</sequence>